<dbReference type="RefSeq" id="WP_145053573.1">
    <property type="nucleotide sequence ID" value="NZ_CP036433.1"/>
</dbReference>
<evidence type="ECO:0000256" key="4">
    <source>
        <dbReference type="ARBA" id="ARBA00023054"/>
    </source>
</evidence>
<keyword evidence="11" id="KW-0969">Cilium</keyword>
<dbReference type="InterPro" id="IPR003481">
    <property type="entry name" value="FliD_N"/>
</dbReference>
<evidence type="ECO:0000256" key="3">
    <source>
        <dbReference type="ARBA" id="ARBA00011255"/>
    </source>
</evidence>
<keyword evidence="11" id="KW-0966">Cell projection</keyword>
<evidence type="ECO:0000256" key="7">
    <source>
        <dbReference type="ARBA" id="ARBA00033192"/>
    </source>
</evidence>
<feature type="coiled-coil region" evidence="8">
    <location>
        <begin position="847"/>
        <end position="874"/>
    </location>
</feature>
<dbReference type="EMBL" id="CP036433">
    <property type="protein sequence ID" value="QDU94836.1"/>
    <property type="molecule type" value="Genomic_DNA"/>
</dbReference>
<dbReference type="AlphaFoldDB" id="A0A518DSL7"/>
<evidence type="ECO:0000313" key="12">
    <source>
        <dbReference type="Proteomes" id="UP000317648"/>
    </source>
</evidence>
<sequence>MGRITTNVGLLSGIDITGTVDQLISLSAQPRDRLEKKTSKLQSQQTAVTELTAALLGVQYATRQIGKSSIFQARSVSSSNSTFLSASSNGSPAVGEYRFTPAQTAQKHQILSSGFAATDKPIGEGVLRLGFDGFVDEGLDLDLLNGGKGIAAGKIKLTDRAGQSATIDLRFALTVDDVLAAINNNDDIDIQAETVGDSFRLVDTSQGTGNLRVQEVGSGSTAADLGLAGINVASDTAVGADVVSLSETIAIDQLNDGAGLSIRTGLPDLSVKLADGQTISIDFQPLDADAPNSLGDLIKTINEASPGNLEASLSESGDRLVLTDLTSGASTFAVTSPLSGSVAEDLGLTGTAVAGEITSERLLGPLKGPLLSSLSGGAGLGQLGEILIQDRSGNSATVDLSSADSLNAVLETINNAGLQVTAQVNQARNGITLVDTSGQLGNLIVESSDATDTAAKLGIAVNASVASIKGGSLNLQSVSEHTTLDSLNGGRGVSKNSFLITDASGKSSAVNLSQLGDATIGGLISAINELPLGVRAEINETGDGLQIVDTLGAGAPITISEVGSGTAAADLNLLGAAVQKDFSGQPTYVIDGRQTIEIEIDADDTLQDLADKVNALRLDVTASLFSDGSGVTPNRLSILSNVGGKQGTLLVDAHDASFSFQTLTEGRDALLLFGEGDGILTSSSTNTFNNLVDGLSLTVNQSSEVSVGVTVAPSDNTLVSQMKAFVDQYNKLRDKIDSITFFNESDLTTGVLFGSPETLRIESDLTQLVSSRYFGAGSIRSVGEVGISIGNDGQLTLDETRLREKFAADPEAVEEFFTNEEFGLSAKFEKTIDGLAGEGKSLLLTRLASLQTNIDNNTDRVEFLTDRLEKQRELLLTKFYKMEEAIAKMQSNLSSIASIAPLSLNQ</sequence>
<dbReference type="Proteomes" id="UP000317648">
    <property type="component" value="Chromosome"/>
</dbReference>
<accession>A0A518DSL7</accession>
<dbReference type="Pfam" id="PF02465">
    <property type="entry name" value="FliD_N"/>
    <property type="match status" value="1"/>
</dbReference>
<keyword evidence="11" id="KW-0282">Flagellum</keyword>
<comment type="subunit">
    <text evidence="3">Homopentamer.</text>
</comment>
<keyword evidence="12" id="KW-1185">Reference proteome</keyword>
<evidence type="ECO:0000256" key="5">
    <source>
        <dbReference type="ARBA" id="ARBA00023143"/>
    </source>
</evidence>
<dbReference type="PANTHER" id="PTHR30288:SF0">
    <property type="entry name" value="FLAGELLAR HOOK-ASSOCIATED PROTEIN 2"/>
    <property type="match status" value="1"/>
</dbReference>
<evidence type="ECO:0000256" key="6">
    <source>
        <dbReference type="ARBA" id="ARBA00033074"/>
    </source>
</evidence>
<name>A0A518DSL7_9BACT</name>
<evidence type="ECO:0000256" key="2">
    <source>
        <dbReference type="ARBA" id="ARBA00009764"/>
    </source>
</evidence>
<keyword evidence="4 8" id="KW-0175">Coiled coil</keyword>
<dbReference type="Pfam" id="PF07195">
    <property type="entry name" value="FliD_C"/>
    <property type="match status" value="1"/>
</dbReference>
<feature type="domain" description="Flagellar hook-associated protein 2 N-terminal" evidence="9">
    <location>
        <begin position="12"/>
        <end position="108"/>
    </location>
</feature>
<organism evidence="11 12">
    <name type="scientific">Lignipirellula cremea</name>
    <dbReference type="NCBI Taxonomy" id="2528010"/>
    <lineage>
        <taxon>Bacteria</taxon>
        <taxon>Pseudomonadati</taxon>
        <taxon>Planctomycetota</taxon>
        <taxon>Planctomycetia</taxon>
        <taxon>Pirellulales</taxon>
        <taxon>Pirellulaceae</taxon>
        <taxon>Lignipirellula</taxon>
    </lineage>
</organism>
<dbReference type="PANTHER" id="PTHR30288">
    <property type="entry name" value="FLAGELLAR CAP/ASSEMBLY PROTEIN FLID"/>
    <property type="match status" value="1"/>
</dbReference>
<dbReference type="GO" id="GO:0007155">
    <property type="term" value="P:cell adhesion"/>
    <property type="evidence" value="ECO:0007669"/>
    <property type="project" value="InterPro"/>
</dbReference>
<feature type="domain" description="Flagellar hook-associated protein 2 C-terminal" evidence="10">
    <location>
        <begin position="677"/>
        <end position="891"/>
    </location>
</feature>
<dbReference type="GO" id="GO:0071973">
    <property type="term" value="P:bacterial-type flagellum-dependent cell motility"/>
    <property type="evidence" value="ECO:0007669"/>
    <property type="project" value="TreeGrafter"/>
</dbReference>
<dbReference type="InterPro" id="IPR010809">
    <property type="entry name" value="FliD_C"/>
</dbReference>
<gene>
    <name evidence="11" type="primary">fliD</name>
    <name evidence="11" type="ORF">Pla8534_26440</name>
</gene>
<comment type="similarity">
    <text evidence="2">Belongs to the FliD family.</text>
</comment>
<comment type="subcellular location">
    <subcellularLocation>
        <location evidence="1">Bacterial flagellum</location>
    </subcellularLocation>
</comment>
<dbReference type="OrthoDB" id="244268at2"/>
<dbReference type="KEGG" id="lcre:Pla8534_26440"/>
<reference evidence="11 12" key="1">
    <citation type="submission" date="2019-02" db="EMBL/GenBank/DDBJ databases">
        <title>Deep-cultivation of Planctomycetes and their phenomic and genomic characterization uncovers novel biology.</title>
        <authorList>
            <person name="Wiegand S."/>
            <person name="Jogler M."/>
            <person name="Boedeker C."/>
            <person name="Pinto D."/>
            <person name="Vollmers J."/>
            <person name="Rivas-Marin E."/>
            <person name="Kohn T."/>
            <person name="Peeters S.H."/>
            <person name="Heuer A."/>
            <person name="Rast P."/>
            <person name="Oberbeckmann S."/>
            <person name="Bunk B."/>
            <person name="Jeske O."/>
            <person name="Meyerdierks A."/>
            <person name="Storesund J.E."/>
            <person name="Kallscheuer N."/>
            <person name="Luecker S."/>
            <person name="Lage O.M."/>
            <person name="Pohl T."/>
            <person name="Merkel B.J."/>
            <person name="Hornburger P."/>
            <person name="Mueller R.-W."/>
            <person name="Bruemmer F."/>
            <person name="Labrenz M."/>
            <person name="Spormann A.M."/>
            <person name="Op den Camp H."/>
            <person name="Overmann J."/>
            <person name="Amann R."/>
            <person name="Jetten M.S.M."/>
            <person name="Mascher T."/>
            <person name="Medema M.H."/>
            <person name="Devos D.P."/>
            <person name="Kaster A.-K."/>
            <person name="Ovreas L."/>
            <person name="Rohde M."/>
            <person name="Galperin M.Y."/>
            <person name="Jogler C."/>
        </authorList>
    </citation>
    <scope>NUCLEOTIDE SEQUENCE [LARGE SCALE GENOMIC DNA]</scope>
    <source>
        <strain evidence="11 12">Pla85_3_4</strain>
    </source>
</reference>
<evidence type="ECO:0000259" key="10">
    <source>
        <dbReference type="Pfam" id="PF07195"/>
    </source>
</evidence>
<dbReference type="InterPro" id="IPR040026">
    <property type="entry name" value="FliD"/>
</dbReference>
<dbReference type="GO" id="GO:0009421">
    <property type="term" value="C:bacterial-type flagellum filament cap"/>
    <property type="evidence" value="ECO:0007669"/>
    <property type="project" value="InterPro"/>
</dbReference>
<evidence type="ECO:0000256" key="8">
    <source>
        <dbReference type="SAM" id="Coils"/>
    </source>
</evidence>
<protein>
    <recommendedName>
        <fullName evidence="7">Filament cap protein</fullName>
    </recommendedName>
    <alternativeName>
        <fullName evidence="6">Flagellar cap protein</fullName>
    </alternativeName>
</protein>
<keyword evidence="5" id="KW-0975">Bacterial flagellum</keyword>
<evidence type="ECO:0000256" key="1">
    <source>
        <dbReference type="ARBA" id="ARBA00004365"/>
    </source>
</evidence>
<dbReference type="GO" id="GO:0009424">
    <property type="term" value="C:bacterial-type flagellum hook"/>
    <property type="evidence" value="ECO:0007669"/>
    <property type="project" value="InterPro"/>
</dbReference>
<proteinExistence type="inferred from homology"/>
<evidence type="ECO:0000259" key="9">
    <source>
        <dbReference type="Pfam" id="PF02465"/>
    </source>
</evidence>
<evidence type="ECO:0000313" key="11">
    <source>
        <dbReference type="EMBL" id="QDU94836.1"/>
    </source>
</evidence>